<accession>A0A8S5QPA0</accession>
<organism evidence="1">
    <name type="scientific">Siphoviridae sp. ct8LX107</name>
    <dbReference type="NCBI Taxonomy" id="2826169"/>
    <lineage>
        <taxon>Viruses</taxon>
        <taxon>Duplodnaviria</taxon>
        <taxon>Heunggongvirae</taxon>
        <taxon>Uroviricota</taxon>
        <taxon>Caudoviricetes</taxon>
    </lineage>
</organism>
<dbReference type="EMBL" id="BK015706">
    <property type="protein sequence ID" value="DAE21054.1"/>
    <property type="molecule type" value="Genomic_DNA"/>
</dbReference>
<reference evidence="1" key="1">
    <citation type="journal article" date="2021" name="Proc. Natl. Acad. Sci. U.S.A.">
        <title>A Catalog of Tens of Thousands of Viruses from Human Metagenomes Reveals Hidden Associations with Chronic Diseases.</title>
        <authorList>
            <person name="Tisza M.J."/>
            <person name="Buck C.B."/>
        </authorList>
    </citation>
    <scope>NUCLEOTIDE SEQUENCE</scope>
    <source>
        <strain evidence="1">Ct8LX107</strain>
    </source>
</reference>
<evidence type="ECO:0000313" key="1">
    <source>
        <dbReference type="EMBL" id="DAE21054.1"/>
    </source>
</evidence>
<proteinExistence type="predicted"/>
<name>A0A8S5QPA0_9CAUD</name>
<sequence length="142" mass="15824">MQLTEADKRTLLDTRKKRKAYMRTEEAYEEEKAAYLTAQKLTGMPSGSSSGAGLEAYVIRRDKAFEALQAASMAYLTAISAALEVIDKIVLQIETLEKVSRVREFCKAYFIEGLSVTEATARQGLAESTGWAYKREIIGDLQ</sequence>
<protein>
    <submittedName>
        <fullName evidence="1">Uncharacterized protein</fullName>
    </submittedName>
</protein>